<reference evidence="5 6" key="1">
    <citation type="journal article" date="2010" name="Nature">
        <title>Genome sequencing and analysis of the model grass Brachypodium distachyon.</title>
        <authorList>
            <consortium name="International Brachypodium Initiative"/>
        </authorList>
    </citation>
    <scope>NUCLEOTIDE SEQUENCE [LARGE SCALE GENOMIC DNA]</scope>
    <source>
        <strain evidence="5">Bd21</strain>
        <strain evidence="6">cv. Bd21</strain>
    </source>
</reference>
<dbReference type="STRING" id="15368.A0A2K2DSI7"/>
<dbReference type="InterPro" id="IPR043561">
    <property type="entry name" value="LHW-like"/>
</dbReference>
<gene>
    <name evidence="6" type="primary">LOC100839971</name>
    <name evidence="5" type="ORF">BRADI_1g59771v3</name>
</gene>
<reference evidence="6" key="3">
    <citation type="submission" date="2018-08" db="UniProtKB">
        <authorList>
            <consortium name="EnsemblPlants"/>
        </authorList>
    </citation>
    <scope>IDENTIFICATION</scope>
    <source>
        <strain evidence="6">cv. Bd21</strain>
    </source>
</reference>
<dbReference type="GO" id="GO:0046983">
    <property type="term" value="F:protein dimerization activity"/>
    <property type="evidence" value="ECO:0007669"/>
    <property type="project" value="InterPro"/>
</dbReference>
<evidence type="ECO:0000256" key="2">
    <source>
        <dbReference type="ARBA" id="ARBA00023015"/>
    </source>
</evidence>
<dbReference type="SUPFAM" id="SSF47459">
    <property type="entry name" value="HLH, helix-loop-helix DNA-binding domain"/>
    <property type="match status" value="1"/>
</dbReference>
<dbReference type="ExpressionAtlas" id="A0A2K2DSI7">
    <property type="expression patterns" value="baseline"/>
</dbReference>
<accession>A0A2K2DSI7</accession>
<dbReference type="AlphaFoldDB" id="A0A2K2DSI7"/>
<evidence type="ECO:0000313" key="6">
    <source>
        <dbReference type="EnsemblPlants" id="PNT77234"/>
    </source>
</evidence>
<dbReference type="Pfam" id="PF23176">
    <property type="entry name" value="bHLH_LHW"/>
    <property type="match status" value="1"/>
</dbReference>
<organism evidence="5">
    <name type="scientific">Brachypodium distachyon</name>
    <name type="common">Purple false brome</name>
    <name type="synonym">Trachynia distachya</name>
    <dbReference type="NCBI Taxonomy" id="15368"/>
    <lineage>
        <taxon>Eukaryota</taxon>
        <taxon>Viridiplantae</taxon>
        <taxon>Streptophyta</taxon>
        <taxon>Embryophyta</taxon>
        <taxon>Tracheophyta</taxon>
        <taxon>Spermatophyta</taxon>
        <taxon>Magnoliopsida</taxon>
        <taxon>Liliopsida</taxon>
        <taxon>Poales</taxon>
        <taxon>Poaceae</taxon>
        <taxon>BOP clade</taxon>
        <taxon>Pooideae</taxon>
        <taxon>Stipodae</taxon>
        <taxon>Brachypodieae</taxon>
        <taxon>Brachypodium</taxon>
    </lineage>
</organism>
<keyword evidence="7" id="KW-1185">Reference proteome</keyword>
<dbReference type="GO" id="GO:0003700">
    <property type="term" value="F:DNA-binding transcription factor activity"/>
    <property type="evidence" value="ECO:0007669"/>
    <property type="project" value="InterPro"/>
</dbReference>
<dbReference type="EMBL" id="CM000880">
    <property type="protein sequence ID" value="PNT77234.1"/>
    <property type="molecule type" value="Genomic_DNA"/>
</dbReference>
<protein>
    <recommendedName>
        <fullName evidence="4">BHLH domain-containing protein</fullName>
    </recommendedName>
</protein>
<evidence type="ECO:0000313" key="7">
    <source>
        <dbReference type="Proteomes" id="UP000008810"/>
    </source>
</evidence>
<dbReference type="Gramene" id="PNT77234">
    <property type="protein sequence ID" value="PNT77234"/>
    <property type="gene ID" value="BRADI_1g59771v3"/>
</dbReference>
<evidence type="ECO:0000256" key="3">
    <source>
        <dbReference type="ARBA" id="ARBA00023163"/>
    </source>
</evidence>
<evidence type="ECO:0000313" key="5">
    <source>
        <dbReference type="EMBL" id="PNT77234.1"/>
    </source>
</evidence>
<dbReference type="PROSITE" id="PS50888">
    <property type="entry name" value="BHLH"/>
    <property type="match status" value="1"/>
</dbReference>
<dbReference type="OrthoDB" id="778365at2759"/>
<dbReference type="GeneID" id="100839971"/>
<keyword evidence="3" id="KW-0804">Transcription</keyword>
<evidence type="ECO:0000256" key="1">
    <source>
        <dbReference type="ARBA" id="ARBA00005510"/>
    </source>
</evidence>
<dbReference type="Pfam" id="PF14215">
    <property type="entry name" value="bHLH-MYC_N"/>
    <property type="match status" value="1"/>
</dbReference>
<keyword evidence="2" id="KW-0805">Transcription regulation</keyword>
<dbReference type="Proteomes" id="UP000008810">
    <property type="component" value="Chromosome 1"/>
</dbReference>
<proteinExistence type="inferred from homology"/>
<dbReference type="PANTHER" id="PTHR46196:SF3">
    <property type="entry name" value="TRANSCRIPTION FACTOR LHW-LIKE ISOFORM X1"/>
    <property type="match status" value="1"/>
</dbReference>
<dbReference type="EnsemblPlants" id="PNT77234">
    <property type="protein sequence ID" value="PNT77234"/>
    <property type="gene ID" value="BRADI_1g59771v3"/>
</dbReference>
<name>A0A2K2DSI7_BRADI</name>
<feature type="domain" description="BHLH" evidence="4">
    <location>
        <begin position="508"/>
        <end position="557"/>
    </location>
</feature>
<evidence type="ECO:0000259" key="4">
    <source>
        <dbReference type="PROSITE" id="PS50888"/>
    </source>
</evidence>
<dbReference type="InterPro" id="IPR025610">
    <property type="entry name" value="MYC/MYB_N"/>
</dbReference>
<reference evidence="5" key="2">
    <citation type="submission" date="2017-06" db="EMBL/GenBank/DDBJ databases">
        <title>WGS assembly of Brachypodium distachyon.</title>
        <authorList>
            <consortium name="The International Brachypodium Initiative"/>
            <person name="Lucas S."/>
            <person name="Harmon-Smith M."/>
            <person name="Lail K."/>
            <person name="Tice H."/>
            <person name="Grimwood J."/>
            <person name="Bruce D."/>
            <person name="Barry K."/>
            <person name="Shu S."/>
            <person name="Lindquist E."/>
            <person name="Wang M."/>
            <person name="Pitluck S."/>
            <person name="Vogel J.P."/>
            <person name="Garvin D.F."/>
            <person name="Mockler T.C."/>
            <person name="Schmutz J."/>
            <person name="Rokhsar D."/>
            <person name="Bevan M.W."/>
        </authorList>
    </citation>
    <scope>NUCLEOTIDE SEQUENCE</scope>
    <source>
        <strain evidence="5">Bd21</strain>
    </source>
</reference>
<sequence>MELNTEFLRGFCSDGLWKYAVFWSFKREKPGILTWGDGYVDKMSKDNQMRDRHSDLAESDNQIISPTWPNNGLYQSYPLCPIGSALLSMFSHSYSLGEQIIGKVAVTGQHCWISANDFRSTLMYKYHEDWQFQFAAGIRTVLLVPVMPHGVLHLGSLCMVLESSALVTLVRDLFYKIYDPSATGFVYSNTSRKPTANVSVDPSDVLAHDLFDLINSSAQLLTIDHLSIPHPLTMSEFPMLEDVTIGACPDETFDANESDLWTNVHEVPSELTCSKKVYEPDMTNLLFMDKLTNSNSKLSCRSVINIEDSAYDNIEDFTAYMAQQYHEHRHGSTIVFNDDVVTSNLSIHSKLHKDPEAMPREDLENSIWNSRFQQKESTSHSLRQANGSKTYFYSHLENADYTEFLLDALTNQVGNIPNSDSSHSTDYYTSCETPIQREDHSLRLEEWSVPDPSGGQEFSPISVNEGFTSPKINLSFPTVINKIIAEEYTGHTIQDVCKGNSVEVKHGCRRTELHRPRPRDRQLIQDRMKELRELIPNASKCSIDALLDRTITHMLFLQSVSEKAEKLQDKIVHEEFSYEAKKQLENCPLRVEELEQPGHLLIEMLCKQYDVFFETLHLFKGLELSILKGELEYRGDELWSCFVVEAPQGLKQMQILCPLMHLLQRR</sequence>
<comment type="similarity">
    <text evidence="1">Belongs to the bHLH protein family.</text>
</comment>
<dbReference type="InterPro" id="IPR036638">
    <property type="entry name" value="HLH_DNA-bd_sf"/>
</dbReference>
<dbReference type="InterPro" id="IPR011598">
    <property type="entry name" value="bHLH_dom"/>
</dbReference>
<dbReference type="RefSeq" id="XP_024311211.1">
    <property type="nucleotide sequence ID" value="XM_024455443.1"/>
</dbReference>
<dbReference type="PANTHER" id="PTHR46196">
    <property type="entry name" value="TRANSCRIPTION FACTOR BHLH155-LIKE ISOFORM X1-RELATED"/>
    <property type="match status" value="1"/>
</dbReference>